<protein>
    <submittedName>
        <fullName evidence="1">Uncharacterized protein</fullName>
    </submittedName>
</protein>
<accession>A0A9W8RUX3</accession>
<proteinExistence type="predicted"/>
<dbReference type="EMBL" id="JAOQAZ010000021">
    <property type="protein sequence ID" value="KAJ4254937.1"/>
    <property type="molecule type" value="Genomic_DNA"/>
</dbReference>
<evidence type="ECO:0000313" key="1">
    <source>
        <dbReference type="EMBL" id="KAJ4254937.1"/>
    </source>
</evidence>
<comment type="caution">
    <text evidence="1">The sequence shown here is derived from an EMBL/GenBank/DDBJ whole genome shotgun (WGS) entry which is preliminary data.</text>
</comment>
<evidence type="ECO:0000313" key="2">
    <source>
        <dbReference type="Proteomes" id="UP001152049"/>
    </source>
</evidence>
<dbReference type="OrthoDB" id="2740448at2759"/>
<dbReference type="Proteomes" id="UP001152049">
    <property type="component" value="Unassembled WGS sequence"/>
</dbReference>
<organism evidence="1 2">
    <name type="scientific">Fusarium torreyae</name>
    <dbReference type="NCBI Taxonomy" id="1237075"/>
    <lineage>
        <taxon>Eukaryota</taxon>
        <taxon>Fungi</taxon>
        <taxon>Dikarya</taxon>
        <taxon>Ascomycota</taxon>
        <taxon>Pezizomycotina</taxon>
        <taxon>Sordariomycetes</taxon>
        <taxon>Hypocreomycetidae</taxon>
        <taxon>Hypocreales</taxon>
        <taxon>Nectriaceae</taxon>
        <taxon>Fusarium</taxon>
    </lineage>
</organism>
<name>A0A9W8RUX3_9HYPO</name>
<keyword evidence="2" id="KW-1185">Reference proteome</keyword>
<gene>
    <name evidence="1" type="ORF">NW762_009735</name>
</gene>
<sequence length="179" mass="19367">MGKKNKGAGKASSQVLVPKPSNIGAPSSIPITATTTSAVASDAILGYKARVLLHDFLNATKGPNSEKRINFTTDEHYISSPYFDENQAATIKGAIIDVAIGSEENESNDPTIMVCQQGQSFETAIRTLLDNFLEKRRASGDARPCGPHHLAPMYAKLFGVDMKELEDAKFLSRLRRTGV</sequence>
<reference evidence="1" key="1">
    <citation type="submission" date="2022-09" db="EMBL/GenBank/DDBJ databases">
        <title>Fusarium specimens isolated from Avocado Roots.</title>
        <authorList>
            <person name="Stajich J."/>
            <person name="Roper C."/>
            <person name="Heimlech-Rivalta G."/>
        </authorList>
    </citation>
    <scope>NUCLEOTIDE SEQUENCE</scope>
    <source>
        <strain evidence="1">CF00136</strain>
    </source>
</reference>
<dbReference type="AlphaFoldDB" id="A0A9W8RUX3"/>